<name>A0A097H163_SOLTU</name>
<dbReference type="ExpressionAtlas" id="A0A097H163">
    <property type="expression patterns" value="baseline"/>
</dbReference>
<dbReference type="InterPro" id="IPR002160">
    <property type="entry name" value="Prot_inh_Kunz-lg"/>
</dbReference>
<evidence type="ECO:0000256" key="3">
    <source>
        <dbReference type="SAM" id="SignalP"/>
    </source>
</evidence>
<keyword evidence="2" id="KW-0646">Protease inhibitor</keyword>
<organism evidence="4">
    <name type="scientific">Solanum tuberosum</name>
    <name type="common">Potato</name>
    <dbReference type="NCBI Taxonomy" id="4113"/>
    <lineage>
        <taxon>Eukaryota</taxon>
        <taxon>Viridiplantae</taxon>
        <taxon>Streptophyta</taxon>
        <taxon>Embryophyta</taxon>
        <taxon>Tracheophyta</taxon>
        <taxon>Spermatophyta</taxon>
        <taxon>Magnoliopsida</taxon>
        <taxon>eudicotyledons</taxon>
        <taxon>Gunneridae</taxon>
        <taxon>Pentapetalae</taxon>
        <taxon>asterids</taxon>
        <taxon>lamiids</taxon>
        <taxon>Solanales</taxon>
        <taxon>Solanaceae</taxon>
        <taxon>Solanoideae</taxon>
        <taxon>Solaneae</taxon>
        <taxon>Solanum</taxon>
    </lineage>
</organism>
<dbReference type="EMBL" id="KJ788141">
    <property type="protein sequence ID" value="AIT42213.1"/>
    <property type="molecule type" value="mRNA"/>
</dbReference>
<dbReference type="GO" id="GO:0004866">
    <property type="term" value="F:endopeptidase inhibitor activity"/>
    <property type="evidence" value="ECO:0007669"/>
    <property type="project" value="InterPro"/>
</dbReference>
<dbReference type="AlphaFoldDB" id="A0A097H163"/>
<feature type="non-terminal residue" evidence="4">
    <location>
        <position position="1"/>
    </location>
</feature>
<gene>
    <name evidence="4" type="primary">KTI-D</name>
</gene>
<proteinExistence type="evidence at transcript level"/>
<feature type="signal peptide" evidence="3">
    <location>
        <begin position="1"/>
        <end position="21"/>
    </location>
</feature>
<dbReference type="PROSITE" id="PS51257">
    <property type="entry name" value="PROKAR_LIPOPROTEIN"/>
    <property type="match status" value="1"/>
</dbReference>
<dbReference type="InterPro" id="IPR056368">
    <property type="entry name" value="KTI1"/>
</dbReference>
<dbReference type="Pfam" id="PF00197">
    <property type="entry name" value="Kunitz_legume"/>
    <property type="match status" value="1"/>
</dbReference>
<dbReference type="PANTHER" id="PTHR33107:SF47">
    <property type="entry name" value="MIRACULIN-LIKE"/>
    <property type="match status" value="1"/>
</dbReference>
<dbReference type="PANTHER" id="PTHR33107">
    <property type="entry name" value="KUNITZ TRYPSIN INHIBITOR 2"/>
    <property type="match status" value="1"/>
</dbReference>
<sequence>MKSVVLLISFLLAFWCSCTSATTTPNPLLRVVRDIHDDILTPDSRYFVVSVINGAGGGGVFRGIGAGHDANFVCPYQVVQSGRDLYNGMPVIFKPKAAKQVEITESSDVNIEFYIDNPSGICNNTVWEVEGFPGQDLPMYLTTFGEAGNVKNVASWFQIKKESHWYKLMFCPYGEPTCTDIGIDYNAGRRLAIRTSNNFHPVFLKIILTSEFNRLLIWVRTNKMYRFHRIIFIMFVRTYPPTHLYWSKKTTQG</sequence>
<evidence type="ECO:0000256" key="2">
    <source>
        <dbReference type="ARBA" id="ARBA00022690"/>
    </source>
</evidence>
<dbReference type="SUPFAM" id="SSF50386">
    <property type="entry name" value="STI-like"/>
    <property type="match status" value="1"/>
</dbReference>
<comment type="similarity">
    <text evidence="1">Belongs to the protease inhibitor I3 (leguminous Kunitz-type inhibitor) family.</text>
</comment>
<evidence type="ECO:0000256" key="1">
    <source>
        <dbReference type="ARBA" id="ARBA00005440"/>
    </source>
</evidence>
<feature type="chain" id="PRO_5001934787" evidence="3">
    <location>
        <begin position="22"/>
        <end position="253"/>
    </location>
</feature>
<evidence type="ECO:0000313" key="4">
    <source>
        <dbReference type="EMBL" id="AIT42213.1"/>
    </source>
</evidence>
<dbReference type="CDD" id="cd00178">
    <property type="entry name" value="beta-trefoil_STI"/>
    <property type="match status" value="1"/>
</dbReference>
<accession>A0A097H163</accession>
<dbReference type="InterPro" id="IPR011065">
    <property type="entry name" value="Kunitz_inhibitor_STI-like_sf"/>
</dbReference>
<dbReference type="Gene3D" id="2.80.10.50">
    <property type="match status" value="1"/>
</dbReference>
<reference evidence="4" key="1">
    <citation type="journal article" date="2015" name="Mol. Genet. Genomics">
        <title>Novel in vitro inhibitory functions of potato tuber proteinaceous inhibitors.</title>
        <authorList>
            <person name="Fischer M."/>
            <person name="Kuckenberg M."/>
            <person name="Kastilan R."/>
            <person name="Muth J."/>
            <person name="Gebhardt C."/>
        </authorList>
    </citation>
    <scope>NUCLEOTIDE SEQUENCE</scope>
</reference>
<keyword evidence="3" id="KW-0732">Signal</keyword>
<dbReference type="SMART" id="SM00452">
    <property type="entry name" value="STI"/>
    <property type="match status" value="1"/>
</dbReference>
<protein>
    <submittedName>
        <fullName evidence="4">KTI-D protein</fullName>
    </submittedName>
</protein>